<dbReference type="InterPro" id="IPR002986">
    <property type="entry name" value="DAP_deCOOHase_LysA"/>
</dbReference>
<feature type="binding site" evidence="5">
    <location>
        <position position="276"/>
    </location>
    <ligand>
        <name>pyridoxal 5'-phosphate</name>
        <dbReference type="ChEBI" id="CHEBI:597326"/>
    </ligand>
</feature>
<dbReference type="InterPro" id="IPR022657">
    <property type="entry name" value="De-COase2_CS"/>
</dbReference>
<evidence type="ECO:0000313" key="12">
    <source>
        <dbReference type="Proteomes" id="UP000006233"/>
    </source>
</evidence>
<dbReference type="AlphaFoldDB" id="C9MWZ6"/>
<feature type="domain" description="Orn/DAP/Arg decarboxylase 2 C-terminal" evidence="9">
    <location>
        <begin position="62"/>
        <end position="417"/>
    </location>
</feature>
<keyword evidence="2 5" id="KW-0210">Decarboxylase</keyword>
<dbReference type="NCBIfam" id="TIGR01048">
    <property type="entry name" value="lysA"/>
    <property type="match status" value="1"/>
</dbReference>
<dbReference type="InterPro" id="IPR009006">
    <property type="entry name" value="Ala_racemase/Decarboxylase_C"/>
</dbReference>
<dbReference type="Pfam" id="PF02784">
    <property type="entry name" value="Orn_Arg_deC_N"/>
    <property type="match status" value="1"/>
</dbReference>
<dbReference type="HAMAP" id="MF_02120">
    <property type="entry name" value="LysA"/>
    <property type="match status" value="1"/>
</dbReference>
<feature type="active site" description="Proton donor" evidence="7">
    <location>
        <position position="389"/>
    </location>
</feature>
<dbReference type="EC" id="4.1.1.20" evidence="5 6"/>
<evidence type="ECO:0000256" key="1">
    <source>
        <dbReference type="ARBA" id="ARBA00001933"/>
    </source>
</evidence>
<comment type="caution">
    <text evidence="11">The sequence shown here is derived from an EMBL/GenBank/DDBJ whole genome shotgun (WGS) entry which is preliminary data.</text>
</comment>
<feature type="binding site" evidence="5">
    <location>
        <position position="419"/>
    </location>
    <ligand>
        <name>substrate</name>
    </ligand>
</feature>
<keyword evidence="4 5" id="KW-0456">Lyase</keyword>
<evidence type="ECO:0000313" key="11">
    <source>
        <dbReference type="EMBL" id="EEX75012.1"/>
    </source>
</evidence>
<dbReference type="InterPro" id="IPR022643">
    <property type="entry name" value="De-COase2_C"/>
</dbReference>
<evidence type="ECO:0000256" key="2">
    <source>
        <dbReference type="ARBA" id="ARBA00022793"/>
    </source>
</evidence>
<dbReference type="FunFam" id="3.20.20.10:FF:000003">
    <property type="entry name" value="Diaminopimelate decarboxylase"/>
    <property type="match status" value="1"/>
</dbReference>
<comment type="similarity">
    <text evidence="5">Belongs to the Orn/Lys/Arg decarboxylase class-II family. LysA subfamily.</text>
</comment>
<evidence type="ECO:0000256" key="3">
    <source>
        <dbReference type="ARBA" id="ARBA00022898"/>
    </source>
</evidence>
<dbReference type="PANTHER" id="PTHR43727:SF2">
    <property type="entry name" value="GROUP IV DECARBOXYLASE"/>
    <property type="match status" value="1"/>
</dbReference>
<evidence type="ECO:0000256" key="8">
    <source>
        <dbReference type="RuleBase" id="RU003738"/>
    </source>
</evidence>
<comment type="catalytic activity">
    <reaction evidence="5 8">
        <text>meso-2,6-diaminopimelate + H(+) = L-lysine + CO2</text>
        <dbReference type="Rhea" id="RHEA:15101"/>
        <dbReference type="ChEBI" id="CHEBI:15378"/>
        <dbReference type="ChEBI" id="CHEBI:16526"/>
        <dbReference type="ChEBI" id="CHEBI:32551"/>
        <dbReference type="ChEBI" id="CHEBI:57791"/>
        <dbReference type="EC" id="4.1.1.20"/>
    </reaction>
</comment>
<evidence type="ECO:0000256" key="4">
    <source>
        <dbReference type="ARBA" id="ARBA00023239"/>
    </source>
</evidence>
<dbReference type="GO" id="GO:0009089">
    <property type="term" value="P:lysine biosynthetic process via diaminopimelate"/>
    <property type="evidence" value="ECO:0007669"/>
    <property type="project" value="UniProtKB-UniRule"/>
</dbReference>
<comment type="pathway">
    <text evidence="5 8">Amino-acid biosynthesis; L-lysine biosynthesis via DAP pathway; L-lysine from DL-2,6-diaminopimelate: step 1/1.</text>
</comment>
<dbReference type="InterPro" id="IPR000183">
    <property type="entry name" value="Orn/DAP/Arg_de-COase"/>
</dbReference>
<dbReference type="PROSITE" id="PS00879">
    <property type="entry name" value="ODR_DC_2_2"/>
    <property type="match status" value="1"/>
</dbReference>
<dbReference type="GO" id="GO:0030170">
    <property type="term" value="F:pyridoxal phosphate binding"/>
    <property type="evidence" value="ECO:0007669"/>
    <property type="project" value="UniProtKB-UniRule"/>
</dbReference>
<name>C9MWZ6_9FUSO</name>
<comment type="function">
    <text evidence="5">Specifically catalyzes the decarboxylation of meso-diaminopimelate (meso-DAP) to L-lysine.</text>
</comment>
<dbReference type="InterPro" id="IPR029066">
    <property type="entry name" value="PLP-binding_barrel"/>
</dbReference>
<reference evidence="11 12" key="1">
    <citation type="submission" date="2009-09" db="EMBL/GenBank/DDBJ databases">
        <authorList>
            <person name="Weinstock G."/>
            <person name="Sodergren E."/>
            <person name="Clifton S."/>
            <person name="Fulton L."/>
            <person name="Fulton B."/>
            <person name="Courtney L."/>
            <person name="Fronick C."/>
            <person name="Harrison M."/>
            <person name="Strong C."/>
            <person name="Farmer C."/>
            <person name="Delahaunty K."/>
            <person name="Markovic C."/>
            <person name="Hall O."/>
            <person name="Minx P."/>
            <person name="Tomlinson C."/>
            <person name="Mitreva M."/>
            <person name="Nelson J."/>
            <person name="Hou S."/>
            <person name="Wollam A."/>
            <person name="Pepin K.H."/>
            <person name="Johnson M."/>
            <person name="Bhonagiri V."/>
            <person name="Nash W.E."/>
            <person name="Warren W."/>
            <person name="Chinwalla A."/>
            <person name="Mardis E.R."/>
            <person name="Wilson R.K."/>
        </authorList>
    </citation>
    <scope>NUCLEOTIDE SEQUENCE [LARGE SCALE GENOMIC DNA]</scope>
    <source>
        <strain evidence="11 12">F0254</strain>
    </source>
</reference>
<keyword evidence="5 8" id="KW-0457">Lysine biosynthesis</keyword>
<feature type="binding site" evidence="5">
    <location>
        <position position="321"/>
    </location>
    <ligand>
        <name>substrate</name>
    </ligand>
</feature>
<dbReference type="eggNOG" id="COG0019">
    <property type="taxonomic scope" value="Bacteria"/>
</dbReference>
<comment type="cofactor">
    <cofactor evidence="1 5 7 8">
        <name>pyridoxal 5'-phosphate</name>
        <dbReference type="ChEBI" id="CHEBI:597326"/>
    </cofactor>
</comment>
<evidence type="ECO:0000259" key="9">
    <source>
        <dbReference type="Pfam" id="PF00278"/>
    </source>
</evidence>
<dbReference type="STRING" id="634994.GCWU000323_01067"/>
<feature type="domain" description="Orn/DAP/Arg decarboxylase 2 N-terminal" evidence="10">
    <location>
        <begin position="69"/>
        <end position="324"/>
    </location>
</feature>
<evidence type="ECO:0000256" key="7">
    <source>
        <dbReference type="PIRSR" id="PIRSR600183-50"/>
    </source>
</evidence>
<gene>
    <name evidence="5 11" type="primary">lysA</name>
    <name evidence="11" type="ORF">GCWU000323_01067</name>
</gene>
<dbReference type="HOGENOM" id="CLU_026444_0_1_0"/>
<evidence type="ECO:0000256" key="5">
    <source>
        <dbReference type="HAMAP-Rule" id="MF_02120"/>
    </source>
</evidence>
<dbReference type="InterPro" id="IPR022644">
    <property type="entry name" value="De-COase2_N"/>
</dbReference>
<feature type="binding site" evidence="5">
    <location>
        <position position="419"/>
    </location>
    <ligand>
        <name>pyridoxal 5'-phosphate</name>
        <dbReference type="ChEBI" id="CHEBI:597326"/>
    </ligand>
</feature>
<proteinExistence type="inferred from homology"/>
<keyword evidence="3 5" id="KW-0663">Pyridoxal phosphate</keyword>
<dbReference type="Gene3D" id="3.20.20.10">
    <property type="entry name" value="Alanine racemase"/>
    <property type="match status" value="1"/>
</dbReference>
<dbReference type="SUPFAM" id="SSF51419">
    <property type="entry name" value="PLP-binding barrel"/>
    <property type="match status" value="1"/>
</dbReference>
<feature type="binding site" evidence="5">
    <location>
        <position position="362"/>
    </location>
    <ligand>
        <name>substrate</name>
    </ligand>
</feature>
<accession>C9MWZ6</accession>
<dbReference type="PANTHER" id="PTHR43727">
    <property type="entry name" value="DIAMINOPIMELATE DECARBOXYLASE"/>
    <property type="match status" value="1"/>
</dbReference>
<protein>
    <recommendedName>
        <fullName evidence="5 6">Diaminopimelate decarboxylase</fullName>
        <shortName evidence="5">DAP decarboxylase</shortName>
        <shortName evidence="5">DAPDC</shortName>
        <ecNumber evidence="5 6">4.1.1.20</ecNumber>
    </recommendedName>
</protein>
<dbReference type="PRINTS" id="PR01181">
    <property type="entry name" value="DAPDCRBXLASE"/>
</dbReference>
<keyword evidence="5" id="KW-0028">Amino-acid biosynthesis</keyword>
<dbReference type="EMBL" id="ACVB02000008">
    <property type="protein sequence ID" value="EEX75012.1"/>
    <property type="molecule type" value="Genomic_DNA"/>
</dbReference>
<sequence>MSAFFIIQKTKTLKGEGNFLFLKSFCGNMKLFGTSKVNEKGNLSIGGVDASELAKEFKTPLYVMDQELIETTIDKMKEAFQSNRFDTQIAYAGKAFLSMGMLKLVDAKELDLDVVSGGELYTAYKAGFPMDRVHLHGNNKTVEELEMAIEFGIKEIVIDNEDEIDKIEKICREKGKKQAVLVRIDPGIEAHTHHYIKTSGLTSKFGISLFQDNLFDIIKRLNDSEWIEFKGFHTHIGSQIFQSAFFIFALDEIFKYLDKLKKELGIVVHTVNMGGGFGVYYKEGDDPKPIEEVLSEIITYTEAMEIKYQIGFKELCIEPGRSIVGNAGTTLYEVGGIKETVGGKTYVFIDGGMSDNIRTALYQAEYEAGVVNKINDTDVREITLAGKLCESGDIIIEKGKLPKATEIGDIVAVTTTGAYCYTMSSNYNRMMRPAVVFVKDGKAKVAVKRETLDDLIRNDEIFDL</sequence>
<evidence type="ECO:0000259" key="10">
    <source>
        <dbReference type="Pfam" id="PF02784"/>
    </source>
</evidence>
<feature type="modified residue" description="N6-(pyridoxal phosphate)lysine" evidence="5 7">
    <location>
        <position position="94"/>
    </location>
</feature>
<dbReference type="PRINTS" id="PR01179">
    <property type="entry name" value="ODADCRBXLASE"/>
</dbReference>
<dbReference type="GO" id="GO:0008836">
    <property type="term" value="F:diaminopimelate decarboxylase activity"/>
    <property type="evidence" value="ECO:0007669"/>
    <property type="project" value="UniProtKB-UniRule"/>
</dbReference>
<dbReference type="Gene3D" id="2.40.37.10">
    <property type="entry name" value="Lyase, Ornithine Decarboxylase, Chain A, domain 1"/>
    <property type="match status" value="1"/>
</dbReference>
<feature type="binding site" evidence="5">
    <location>
        <begin position="318"/>
        <end position="321"/>
    </location>
    <ligand>
        <name>pyridoxal 5'-phosphate</name>
        <dbReference type="ChEBI" id="CHEBI:597326"/>
    </ligand>
</feature>
<dbReference type="CDD" id="cd06828">
    <property type="entry name" value="PLPDE_III_DapDC"/>
    <property type="match status" value="1"/>
</dbReference>
<dbReference type="SUPFAM" id="SSF50621">
    <property type="entry name" value="Alanine racemase C-terminal domain-like"/>
    <property type="match status" value="1"/>
</dbReference>
<feature type="binding site" evidence="5">
    <location>
        <position position="390"/>
    </location>
    <ligand>
        <name>substrate</name>
    </ligand>
</feature>
<organism evidence="11 12">
    <name type="scientific">Leptotrichia hofstadii F0254</name>
    <dbReference type="NCBI Taxonomy" id="634994"/>
    <lineage>
        <taxon>Bacteria</taxon>
        <taxon>Fusobacteriati</taxon>
        <taxon>Fusobacteriota</taxon>
        <taxon>Fusobacteriia</taxon>
        <taxon>Fusobacteriales</taxon>
        <taxon>Leptotrichiaceae</taxon>
        <taxon>Leptotrichia</taxon>
    </lineage>
</organism>
<dbReference type="Pfam" id="PF00278">
    <property type="entry name" value="Orn_DAP_Arg_deC"/>
    <property type="match status" value="1"/>
</dbReference>
<dbReference type="UniPathway" id="UPA00034">
    <property type="reaction ID" value="UER00027"/>
</dbReference>
<feature type="binding site" evidence="5">
    <location>
        <position position="358"/>
    </location>
    <ligand>
        <name>substrate</name>
    </ligand>
</feature>
<dbReference type="Proteomes" id="UP000006233">
    <property type="component" value="Unassembled WGS sequence"/>
</dbReference>
<comment type="subunit">
    <text evidence="5">Homodimer.</text>
</comment>
<evidence type="ECO:0000256" key="6">
    <source>
        <dbReference type="NCBIfam" id="TIGR01048"/>
    </source>
</evidence>